<evidence type="ECO:0000313" key="3">
    <source>
        <dbReference type="EMBL" id="MDR6243845.1"/>
    </source>
</evidence>
<dbReference type="Pfam" id="PF00437">
    <property type="entry name" value="T2SSE"/>
    <property type="match status" value="1"/>
</dbReference>
<evidence type="ECO:0000313" key="4">
    <source>
        <dbReference type="Proteomes" id="UP001185028"/>
    </source>
</evidence>
<dbReference type="Proteomes" id="UP001185028">
    <property type="component" value="Unassembled WGS sequence"/>
</dbReference>
<dbReference type="RefSeq" id="WP_188777030.1">
    <property type="nucleotide sequence ID" value="NZ_BMMB01000008.1"/>
</dbReference>
<dbReference type="InterPro" id="IPR001482">
    <property type="entry name" value="T2SS/T4SS_dom"/>
</dbReference>
<dbReference type="Gene3D" id="3.30.450.380">
    <property type="match status" value="1"/>
</dbReference>
<dbReference type="EMBL" id="JAVDQH010000005">
    <property type="protein sequence ID" value="MDR6243845.1"/>
    <property type="molecule type" value="Genomic_DNA"/>
</dbReference>
<sequence length="448" mass="50114">MSIFRKLSSRLDEQQVEEQKPLDYIDYLFNHYKGRLLKETNLDQLIKLPNYQKRRAIEKLITEMMDQEKVIITQMDKTRLLDMILDDSVGFGPLEPLLHDDDITEIMVNGPNEVYIERQGQITLSEINFKNDEHIRNIIDRIVAPIGRRIDESSPLVDGRLEDGSRVNAAIPPIALHGPVITIRKFKKDPYTIDHLMGFRTLTSKMSDFIEAAVGSKMNIIISGGTGSGKTTLLNVVSAAIPIGERIITIEDMAELRLNRKNVVSLEARPANMEGAGEITIRQLVKNALRMRPDRIIVGEVRGGEALDMLQAMNTGHEGSLTTIHANSAQDAMSRLEAMILMNNASMTAEVVRPFISSAIQLVIQTLRLSDGTRKVVSIAEAVSENGEIQLHDIFRFRRLSTDTNGRIRGSFVTTGYVPRCAEKLSVFGYELGEDFFAPAEEAVTHDG</sequence>
<proteinExistence type="inferred from homology"/>
<dbReference type="PANTHER" id="PTHR30486:SF15">
    <property type="entry name" value="TYPE II_IV SECRETION SYSTEM ATPASE"/>
    <property type="match status" value="1"/>
</dbReference>
<feature type="domain" description="Bacterial type II secretion system protein E" evidence="2">
    <location>
        <begin position="90"/>
        <end position="367"/>
    </location>
</feature>
<evidence type="ECO:0000256" key="1">
    <source>
        <dbReference type="ARBA" id="ARBA00006611"/>
    </source>
</evidence>
<dbReference type="PANTHER" id="PTHR30486">
    <property type="entry name" value="TWITCHING MOTILITY PROTEIN PILT"/>
    <property type="match status" value="1"/>
</dbReference>
<dbReference type="CDD" id="cd01130">
    <property type="entry name" value="VirB11-like_ATPase"/>
    <property type="match status" value="1"/>
</dbReference>
<dbReference type="Gene3D" id="3.40.50.300">
    <property type="entry name" value="P-loop containing nucleotide triphosphate hydrolases"/>
    <property type="match status" value="1"/>
</dbReference>
<reference evidence="3 4" key="1">
    <citation type="submission" date="2023-07" db="EMBL/GenBank/DDBJ databases">
        <title>Genomic Encyclopedia of Type Strains, Phase IV (KMG-IV): sequencing the most valuable type-strain genomes for metagenomic binning, comparative biology and taxonomic classification.</title>
        <authorList>
            <person name="Goeker M."/>
        </authorList>
    </citation>
    <scope>NUCLEOTIDE SEQUENCE [LARGE SCALE GENOMIC DNA]</scope>
    <source>
        <strain evidence="3 4">DSM 22170</strain>
    </source>
</reference>
<organism evidence="3 4">
    <name type="scientific">Paenibacillus hunanensis</name>
    <dbReference type="NCBI Taxonomy" id="539262"/>
    <lineage>
        <taxon>Bacteria</taxon>
        <taxon>Bacillati</taxon>
        <taxon>Bacillota</taxon>
        <taxon>Bacilli</taxon>
        <taxon>Bacillales</taxon>
        <taxon>Paenibacillaceae</taxon>
        <taxon>Paenibacillus</taxon>
    </lineage>
</organism>
<dbReference type="SUPFAM" id="SSF52540">
    <property type="entry name" value="P-loop containing nucleoside triphosphate hydrolases"/>
    <property type="match status" value="1"/>
</dbReference>
<evidence type="ECO:0000259" key="2">
    <source>
        <dbReference type="Pfam" id="PF00437"/>
    </source>
</evidence>
<dbReference type="InterPro" id="IPR027417">
    <property type="entry name" value="P-loop_NTPase"/>
</dbReference>
<accession>A0ABU1IXX3</accession>
<protein>
    <submittedName>
        <fullName evidence="3">Pilus assembly protein CpaF</fullName>
    </submittedName>
</protein>
<comment type="caution">
    <text evidence="3">The sequence shown here is derived from an EMBL/GenBank/DDBJ whole genome shotgun (WGS) entry which is preliminary data.</text>
</comment>
<name>A0ABU1IXX3_9BACL</name>
<keyword evidence="4" id="KW-1185">Reference proteome</keyword>
<gene>
    <name evidence="3" type="ORF">JOC58_001738</name>
</gene>
<comment type="similarity">
    <text evidence="1">Belongs to the GSP E family.</text>
</comment>
<dbReference type="InterPro" id="IPR050921">
    <property type="entry name" value="T4SS_GSP_E_ATPase"/>
</dbReference>